<dbReference type="InterPro" id="IPR029063">
    <property type="entry name" value="SAM-dependent_MTases_sf"/>
</dbReference>
<reference evidence="5 6" key="1">
    <citation type="submission" date="2016-10" db="EMBL/GenBank/DDBJ databases">
        <authorList>
            <person name="de Groot N.N."/>
        </authorList>
    </citation>
    <scope>NUCLEOTIDE SEQUENCE [LARGE SCALE GENOMIC DNA]</scope>
    <source>
        <strain evidence="5 6">CGMCC 1.6502</strain>
    </source>
</reference>
<dbReference type="GO" id="GO:0032259">
    <property type="term" value="P:methylation"/>
    <property type="evidence" value="ECO:0007669"/>
    <property type="project" value="UniProtKB-KW"/>
</dbReference>
<keyword evidence="3 4" id="KW-0949">S-adenosyl-L-methionine</keyword>
<keyword evidence="1 4" id="KW-0489">Methyltransferase</keyword>
<dbReference type="Proteomes" id="UP000198694">
    <property type="component" value="Unassembled WGS sequence"/>
</dbReference>
<proteinExistence type="inferred from homology"/>
<protein>
    <recommendedName>
        <fullName evidence="4">Uncharacterized methyltransferase SAMN05216243_3360</fullName>
        <ecNumber evidence="4">2.1.1.-</ecNumber>
    </recommendedName>
</protein>
<dbReference type="SUPFAM" id="SSF53335">
    <property type="entry name" value="S-adenosyl-L-methionine-dependent methyltransferases"/>
    <property type="match status" value="1"/>
</dbReference>
<evidence type="ECO:0000256" key="4">
    <source>
        <dbReference type="HAMAP-Rule" id="MF_02100"/>
    </source>
</evidence>
<evidence type="ECO:0000256" key="2">
    <source>
        <dbReference type="ARBA" id="ARBA00022679"/>
    </source>
</evidence>
<organism evidence="5 6">
    <name type="scientific">Sediminibacillus albus</name>
    <dbReference type="NCBI Taxonomy" id="407036"/>
    <lineage>
        <taxon>Bacteria</taxon>
        <taxon>Bacillati</taxon>
        <taxon>Bacillota</taxon>
        <taxon>Bacilli</taxon>
        <taxon>Bacillales</taxon>
        <taxon>Bacillaceae</taxon>
        <taxon>Sediminibacillus</taxon>
    </lineage>
</organism>
<feature type="binding site" evidence="4">
    <location>
        <position position="59"/>
    </location>
    <ligand>
        <name>S-adenosyl-L-methionine</name>
        <dbReference type="ChEBI" id="CHEBI:59789"/>
    </ligand>
</feature>
<dbReference type="GO" id="GO:0008757">
    <property type="term" value="F:S-adenosylmethionine-dependent methyltransferase activity"/>
    <property type="evidence" value="ECO:0007669"/>
    <property type="project" value="UniProtKB-UniRule"/>
</dbReference>
<evidence type="ECO:0000313" key="6">
    <source>
        <dbReference type="Proteomes" id="UP000198694"/>
    </source>
</evidence>
<dbReference type="PANTHER" id="PTHR43861">
    <property type="entry name" value="TRANS-ACONITATE 2-METHYLTRANSFERASE-RELATED"/>
    <property type="match status" value="1"/>
</dbReference>
<keyword evidence="2 4" id="KW-0808">Transferase</keyword>
<dbReference type="InterPro" id="IPR023553">
    <property type="entry name" value="Uncharacterised_MeTfrase_YrrT"/>
</dbReference>
<evidence type="ECO:0000256" key="1">
    <source>
        <dbReference type="ARBA" id="ARBA00022603"/>
    </source>
</evidence>
<sequence>MGVEIKMGREFVDLFDKWAGSYDESVTGHDPQYRAVFDKYDTILNEVTNHAEGNVLEFGVGTGNLSKKLMDAGHTVIGVEPSQAMREATAEKFPDLTVFDGDFLSYPDLDVPISTIVSTYAFHHLTDEEKGRAIKGFSKLLPKGGKVVFADTAYKSQEEKDKIHQLAKDNGYQDLLYDLTTEYYPMVDVLKDLFEDNGFYVTFKQMNEFVWLMVADKQA</sequence>
<dbReference type="Gene3D" id="3.40.50.150">
    <property type="entry name" value="Vaccinia Virus protein VP39"/>
    <property type="match status" value="1"/>
</dbReference>
<feature type="binding site" evidence="4">
    <location>
        <position position="80"/>
    </location>
    <ligand>
        <name>S-adenosyl-L-methionine</name>
        <dbReference type="ChEBI" id="CHEBI:59789"/>
    </ligand>
</feature>
<dbReference type="AlphaFoldDB" id="A0A1G9CBL1"/>
<dbReference type="HAMAP" id="MF_02100">
    <property type="entry name" value="Methyltr_YrrT"/>
    <property type="match status" value="1"/>
</dbReference>
<comment type="similarity">
    <text evidence="4">Belongs to the methyltransferase superfamily. YrrT family.</text>
</comment>
<accession>A0A1G9CBL1</accession>
<dbReference type="CDD" id="cd02440">
    <property type="entry name" value="AdoMet_MTases"/>
    <property type="match status" value="1"/>
</dbReference>
<keyword evidence="6" id="KW-1185">Reference proteome</keyword>
<dbReference type="STRING" id="407036.SAMN05216243_3360"/>
<dbReference type="EC" id="2.1.1.-" evidence="4"/>
<gene>
    <name evidence="5" type="ORF">SAMN05216243_3360</name>
</gene>
<name>A0A1G9CBL1_9BACI</name>
<evidence type="ECO:0000313" key="5">
    <source>
        <dbReference type="EMBL" id="SDK49051.1"/>
    </source>
</evidence>
<comment type="function">
    <text evidence="4">Could be a S-adenosyl-L-methionine-dependent methyltransferase.</text>
</comment>
<dbReference type="EMBL" id="FNFL01000007">
    <property type="protein sequence ID" value="SDK49051.1"/>
    <property type="molecule type" value="Genomic_DNA"/>
</dbReference>
<dbReference type="PANTHER" id="PTHR43861:SF1">
    <property type="entry name" value="TRANS-ACONITATE 2-METHYLTRANSFERASE"/>
    <property type="match status" value="1"/>
</dbReference>
<dbReference type="Pfam" id="PF13489">
    <property type="entry name" value="Methyltransf_23"/>
    <property type="match status" value="1"/>
</dbReference>
<evidence type="ECO:0000256" key="3">
    <source>
        <dbReference type="ARBA" id="ARBA00022691"/>
    </source>
</evidence>
<feature type="binding site" evidence="4">
    <location>
        <position position="102"/>
    </location>
    <ligand>
        <name>S-adenosyl-L-methionine</name>
        <dbReference type="ChEBI" id="CHEBI:59789"/>
    </ligand>
</feature>